<dbReference type="RefSeq" id="WP_199113030.1">
    <property type="nucleotide sequence ID" value="NZ_JAELVQ010000002.1"/>
</dbReference>
<proteinExistence type="predicted"/>
<sequence>MNTKIKFIAALLIFTLFNCKQQNTLSEYKYADKSTVLSCGDTKSKLYNEALFSFENDILSFYGKNNNKQSLTTAYAQFVRNSQYNRVKFNELVSDHTLEVFNILKEDTDLWQVGNTKSNLNYYSPLFKCIASNIENKDLKTTLNALLETNSMSPKLFAPPLQSNYRFAIKDKYLAAYIAFDLFYAKLFDVDLTVVKTQSQGVDFNKTPAK</sequence>
<accession>A0A8J7J2H1</accession>
<organism evidence="1 2">
    <name type="scientific">Snuella sedimenti</name>
    <dbReference type="NCBI Taxonomy" id="2798802"/>
    <lineage>
        <taxon>Bacteria</taxon>
        <taxon>Pseudomonadati</taxon>
        <taxon>Bacteroidota</taxon>
        <taxon>Flavobacteriia</taxon>
        <taxon>Flavobacteriales</taxon>
        <taxon>Flavobacteriaceae</taxon>
        <taxon>Snuella</taxon>
    </lineage>
</organism>
<comment type="caution">
    <text evidence="1">The sequence shown here is derived from an EMBL/GenBank/DDBJ whole genome shotgun (WGS) entry which is preliminary data.</text>
</comment>
<dbReference type="Proteomes" id="UP000610931">
    <property type="component" value="Unassembled WGS sequence"/>
</dbReference>
<reference evidence="1" key="1">
    <citation type="submission" date="2020-12" db="EMBL/GenBank/DDBJ databases">
        <title>Snuella sp. nov., isolated from sediment in Incheon.</title>
        <authorList>
            <person name="Kim W."/>
        </authorList>
    </citation>
    <scope>NUCLEOTIDE SEQUENCE</scope>
    <source>
        <strain evidence="1">CAU 1569</strain>
    </source>
</reference>
<evidence type="ECO:0000313" key="2">
    <source>
        <dbReference type="Proteomes" id="UP000610931"/>
    </source>
</evidence>
<evidence type="ECO:0000313" key="1">
    <source>
        <dbReference type="EMBL" id="MBJ6366983.1"/>
    </source>
</evidence>
<keyword evidence="2" id="KW-1185">Reference proteome</keyword>
<dbReference type="AlphaFoldDB" id="A0A8J7J2H1"/>
<gene>
    <name evidence="1" type="ORF">JF259_02665</name>
</gene>
<dbReference type="EMBL" id="JAELVQ010000002">
    <property type="protein sequence ID" value="MBJ6366983.1"/>
    <property type="molecule type" value="Genomic_DNA"/>
</dbReference>
<protein>
    <submittedName>
        <fullName evidence="1">Uncharacterized protein</fullName>
    </submittedName>
</protein>
<name>A0A8J7J2H1_9FLAO</name>